<reference evidence="1 2" key="1">
    <citation type="journal article" date="2016" name="Genome Announc.">
        <title>First Complete Genome Sequence of a Subdivision 6 Acidobacterium Strain.</title>
        <authorList>
            <person name="Huang S."/>
            <person name="Vieira S."/>
            <person name="Bunk B."/>
            <person name="Riedel T."/>
            <person name="Sproer C."/>
            <person name="Overmann J."/>
        </authorList>
    </citation>
    <scope>NUCLEOTIDE SEQUENCE [LARGE SCALE GENOMIC DNA]</scope>
    <source>
        <strain evidence="2">DSM 100886 HEG_-6_39</strain>
    </source>
</reference>
<proteinExistence type="predicted"/>
<name>A0A143PM89_LUTPR</name>
<dbReference type="EMBL" id="CP015136">
    <property type="protein sequence ID" value="AMY09323.1"/>
    <property type="molecule type" value="Genomic_DNA"/>
</dbReference>
<evidence type="ECO:0000313" key="2">
    <source>
        <dbReference type="Proteomes" id="UP000076079"/>
    </source>
</evidence>
<dbReference type="KEGG" id="abac:LuPra_02538"/>
<dbReference type="Proteomes" id="UP000076079">
    <property type="component" value="Chromosome"/>
</dbReference>
<accession>A0A143PM89</accession>
<dbReference type="AlphaFoldDB" id="A0A143PM89"/>
<keyword evidence="2" id="KW-1185">Reference proteome</keyword>
<organism evidence="1 2">
    <name type="scientific">Luteitalea pratensis</name>
    <dbReference type="NCBI Taxonomy" id="1855912"/>
    <lineage>
        <taxon>Bacteria</taxon>
        <taxon>Pseudomonadati</taxon>
        <taxon>Acidobacteriota</taxon>
        <taxon>Vicinamibacteria</taxon>
        <taxon>Vicinamibacterales</taxon>
        <taxon>Vicinamibacteraceae</taxon>
        <taxon>Luteitalea</taxon>
    </lineage>
</organism>
<evidence type="ECO:0000313" key="1">
    <source>
        <dbReference type="EMBL" id="AMY09323.1"/>
    </source>
</evidence>
<dbReference type="PATRIC" id="fig|1813736.3.peg.2671"/>
<reference evidence="2" key="2">
    <citation type="submission" date="2016-04" db="EMBL/GenBank/DDBJ databases">
        <title>First Complete Genome Sequence of a Subdivision 6 Acidobacterium.</title>
        <authorList>
            <person name="Huang S."/>
            <person name="Vieira S."/>
            <person name="Bunk B."/>
            <person name="Riedel T."/>
            <person name="Sproeer C."/>
            <person name="Overmann J."/>
        </authorList>
    </citation>
    <scope>NUCLEOTIDE SEQUENCE [LARGE SCALE GENOMIC DNA]</scope>
    <source>
        <strain evidence="2">DSM 100886 HEG_-6_39</strain>
    </source>
</reference>
<sequence>MRRSPWVTMMFADALDDGWRRSCLAGILLAVAGVRAGVQDAPGQDFAWARAVDAYLAGAESSVTSVVRLSAVELLIRGVDGVQWEPLSDRCLSRLRQADC</sequence>
<gene>
    <name evidence="1" type="ORF">LuPra_02538</name>
</gene>
<dbReference type="STRING" id="1855912.LuPra_02538"/>
<protein>
    <submittedName>
        <fullName evidence="1">Uncharacterized protein</fullName>
    </submittedName>
</protein>